<feature type="region of interest" description="Disordered" evidence="5">
    <location>
        <begin position="833"/>
        <end position="863"/>
    </location>
</feature>
<dbReference type="InterPro" id="IPR001876">
    <property type="entry name" value="Znf_RanBP2"/>
</dbReference>
<evidence type="ECO:0000256" key="3">
    <source>
        <dbReference type="ARBA" id="ARBA00022833"/>
    </source>
</evidence>
<dbReference type="SUPFAM" id="SSF54928">
    <property type="entry name" value="RNA-binding domain, RBD"/>
    <property type="match status" value="1"/>
</dbReference>
<evidence type="ECO:0000313" key="8">
    <source>
        <dbReference type="WBParaSite" id="TMUE_1000004141.1"/>
    </source>
</evidence>
<proteinExistence type="predicted"/>
<evidence type="ECO:0000256" key="2">
    <source>
        <dbReference type="ARBA" id="ARBA00022771"/>
    </source>
</evidence>
<dbReference type="Gene3D" id="3.30.70.330">
    <property type="match status" value="1"/>
</dbReference>
<accession>A0A5S6QA06</accession>
<feature type="region of interest" description="Disordered" evidence="5">
    <location>
        <begin position="1"/>
        <end position="33"/>
    </location>
</feature>
<sequence length="962" mass="106341">MAQGTSQSQEQLFITESELSEAPSSYAPSMDDQSNISMHISGPQFRPAPPPTLPPVTEMCSNPTAAPHIPMHVGYIPYPFPSFSMLQGAYFPNEGAVTCFQGGLTGPLGYQYPPGTWGAVSSEPIQNYYSGPIAPDGSIYEAAVNEQLQLQGYHRAADGLAAPSAAPPNDMNYVAFSVLPTVTLPPRTVVPVVAAPQTVLPAVAAPQTISPAIEAPQTVLPAAAAPETILPVAVPVEALSQERAVPVVGKDSDAGVSTATMVDIMNSSSNSDEDSEDDECGRTVLAKHIPRSANLREVINLFRQAGELDFNENTGQLNVRLLTKRGKPRGEAILQYATREGMEKALTLFHGAHFASHTRPMEVVVTRGPYWTPKADKMQAGKPALSKIYLGHDEYADHPEPTVEKHDAHGVQPDQSKGTAVNTEVIGQTKGNHAGDHFKIKKKQKRMKKPWWCFVCDCENHFYRQSCIQCFLPREYCGGIIGKYAMLNIKKWLAIQPAAGSGGSEVCTDIVRRSDDHQSSNGKTGSPVQASEEPFISEISQSDELDKMALICIDQCVANEEAPLEPTPELPADPATIAKNGAVVPMEEAGKELIVSASPSDNSEPKQSPPCSVKRMSAKQCSKGRDSQPVGYVETEACERLCTHRHKSSFSNRDAHASNSKYRWCQSQRRLRDNNGYFLNGGEKNGYWCNTGFSEYWSDFGSEVAFHSDLHSLTHAYDNRSFKDSWEGGRGFEDGSPQQRAFEMQTFHSGWDEEGSSSYQQHRGWSNDCSFGQMDRSRNPQEHREYSPVRLRWPGNNQSHRVEGFKRSRTPQRSRKHERSFWNCEWRSKERLGKECHDRRRRSRSEARRRVDQRRSPGSLRSYSHSILTVEPGRRVKPEDLSSGTKGAVQNHVSLLQATVNHLVPNVIPEGPVMMAGQPPTSKAHTLPIQVERENCLPNTCTKINATDHENDQTCYGHERAH</sequence>
<feature type="domain" description="RRM" evidence="6">
    <location>
        <begin position="282"/>
        <end position="368"/>
    </location>
</feature>
<feature type="compositionally biased region" description="Basic and acidic residues" evidence="5">
    <location>
        <begin position="775"/>
        <end position="787"/>
    </location>
</feature>
<dbReference type="SMART" id="SM00360">
    <property type="entry name" value="RRM"/>
    <property type="match status" value="1"/>
</dbReference>
<organism evidence="7 8">
    <name type="scientific">Trichuris muris</name>
    <name type="common">Mouse whipworm</name>
    <dbReference type="NCBI Taxonomy" id="70415"/>
    <lineage>
        <taxon>Eukaryota</taxon>
        <taxon>Metazoa</taxon>
        <taxon>Ecdysozoa</taxon>
        <taxon>Nematoda</taxon>
        <taxon>Enoplea</taxon>
        <taxon>Dorylaimia</taxon>
        <taxon>Trichinellida</taxon>
        <taxon>Trichuridae</taxon>
        <taxon>Trichuris</taxon>
    </lineage>
</organism>
<dbReference type="STRING" id="70415.A0A5S6QA06"/>
<feature type="region of interest" description="Disordered" evidence="5">
    <location>
        <begin position="770"/>
        <end position="820"/>
    </location>
</feature>
<feature type="compositionally biased region" description="Basic residues" evidence="5">
    <location>
        <begin position="807"/>
        <end position="818"/>
    </location>
</feature>
<dbReference type="InterPro" id="IPR000504">
    <property type="entry name" value="RRM_dom"/>
</dbReference>
<feature type="region of interest" description="Disordered" evidence="5">
    <location>
        <begin position="400"/>
        <end position="420"/>
    </location>
</feature>
<keyword evidence="3" id="KW-0862">Zinc</keyword>
<evidence type="ECO:0000259" key="6">
    <source>
        <dbReference type="PROSITE" id="PS50102"/>
    </source>
</evidence>
<dbReference type="PROSITE" id="PS50102">
    <property type="entry name" value="RRM"/>
    <property type="match status" value="1"/>
</dbReference>
<dbReference type="WBParaSite" id="TMUE_1000004141.1">
    <property type="protein sequence ID" value="TMUE_1000004141.1"/>
    <property type="gene ID" value="WBGene00289808"/>
</dbReference>
<dbReference type="GO" id="GO:0008270">
    <property type="term" value="F:zinc ion binding"/>
    <property type="evidence" value="ECO:0007669"/>
    <property type="project" value="UniProtKB-KW"/>
</dbReference>
<feature type="compositionally biased region" description="Polar residues" evidence="5">
    <location>
        <begin position="22"/>
        <end position="33"/>
    </location>
</feature>
<feature type="region of interest" description="Disordered" evidence="5">
    <location>
        <begin position="514"/>
        <end position="534"/>
    </location>
</feature>
<feature type="region of interest" description="Disordered" evidence="5">
    <location>
        <begin position="595"/>
        <end position="628"/>
    </location>
</feature>
<dbReference type="InterPro" id="IPR012677">
    <property type="entry name" value="Nucleotide-bd_a/b_plait_sf"/>
</dbReference>
<evidence type="ECO:0000256" key="1">
    <source>
        <dbReference type="ARBA" id="ARBA00022723"/>
    </source>
</evidence>
<dbReference type="PROSITE" id="PS01358">
    <property type="entry name" value="ZF_RANBP2_1"/>
    <property type="match status" value="1"/>
</dbReference>
<keyword evidence="7" id="KW-1185">Reference proteome</keyword>
<dbReference type="Proteomes" id="UP000046395">
    <property type="component" value="Unassembled WGS sequence"/>
</dbReference>
<dbReference type="InterPro" id="IPR035979">
    <property type="entry name" value="RBD_domain_sf"/>
</dbReference>
<feature type="compositionally biased region" description="Polar residues" evidence="5">
    <location>
        <begin position="519"/>
        <end position="529"/>
    </location>
</feature>
<keyword evidence="4" id="KW-0694">RNA-binding</keyword>
<name>A0A5S6QA06_TRIMR</name>
<keyword evidence="1" id="KW-0479">Metal-binding</keyword>
<evidence type="ECO:0000256" key="5">
    <source>
        <dbReference type="SAM" id="MobiDB-lite"/>
    </source>
</evidence>
<reference evidence="8" key="1">
    <citation type="submission" date="2019-12" db="UniProtKB">
        <authorList>
            <consortium name="WormBaseParasite"/>
        </authorList>
    </citation>
    <scope>IDENTIFICATION</scope>
</reference>
<evidence type="ECO:0000256" key="4">
    <source>
        <dbReference type="PROSITE-ProRule" id="PRU00176"/>
    </source>
</evidence>
<dbReference type="GO" id="GO:0003723">
    <property type="term" value="F:RNA binding"/>
    <property type="evidence" value="ECO:0007669"/>
    <property type="project" value="UniProtKB-UniRule"/>
</dbReference>
<evidence type="ECO:0000313" key="7">
    <source>
        <dbReference type="Proteomes" id="UP000046395"/>
    </source>
</evidence>
<dbReference type="AlphaFoldDB" id="A0A5S6QA06"/>
<feature type="compositionally biased region" description="Basic and acidic residues" evidence="5">
    <location>
        <begin position="833"/>
        <end position="855"/>
    </location>
</feature>
<keyword evidence="2" id="KW-0863">Zinc-finger</keyword>
<feature type="compositionally biased region" description="Polar residues" evidence="5">
    <location>
        <begin position="597"/>
        <end position="610"/>
    </location>
</feature>
<feature type="compositionally biased region" description="Basic and acidic residues" evidence="5">
    <location>
        <begin position="400"/>
        <end position="409"/>
    </location>
</feature>
<feature type="compositionally biased region" description="Polar residues" evidence="5">
    <location>
        <begin position="1"/>
        <end position="14"/>
    </location>
</feature>
<protein>
    <submittedName>
        <fullName evidence="8">RRM domain-containing protein</fullName>
    </submittedName>
</protein>